<evidence type="ECO:0000256" key="6">
    <source>
        <dbReference type="PROSITE-ProRule" id="PRU00146"/>
    </source>
</evidence>
<organism evidence="10 11">
    <name type="scientific">Aphanomyces stellatus</name>
    <dbReference type="NCBI Taxonomy" id="120398"/>
    <lineage>
        <taxon>Eukaryota</taxon>
        <taxon>Sar</taxon>
        <taxon>Stramenopiles</taxon>
        <taxon>Oomycota</taxon>
        <taxon>Saprolegniomycetes</taxon>
        <taxon>Saprolegniales</taxon>
        <taxon>Verrucalvaceae</taxon>
        <taxon>Aphanomyces</taxon>
    </lineage>
</organism>
<keyword evidence="3 6" id="KW-0863">Zinc-finger</keyword>
<dbReference type="PANTHER" id="PTHR46174:SF1">
    <property type="entry name" value="CXXC-TYPE ZINC FINGER PROTEIN 1"/>
    <property type="match status" value="1"/>
</dbReference>
<dbReference type="GO" id="GO:0048188">
    <property type="term" value="C:Set1C/COMPASS complex"/>
    <property type="evidence" value="ECO:0007669"/>
    <property type="project" value="InterPro"/>
</dbReference>
<dbReference type="GO" id="GO:0008270">
    <property type="term" value="F:zinc ion binding"/>
    <property type="evidence" value="ECO:0007669"/>
    <property type="project" value="UniProtKB-KW"/>
</dbReference>
<dbReference type="CDD" id="cd15560">
    <property type="entry name" value="PHD2_3_BPTF"/>
    <property type="match status" value="1"/>
</dbReference>
<dbReference type="PROSITE" id="PS01359">
    <property type="entry name" value="ZF_PHD_1"/>
    <property type="match status" value="1"/>
</dbReference>
<dbReference type="SUPFAM" id="SSF57903">
    <property type="entry name" value="FYVE/PHD zinc finger"/>
    <property type="match status" value="1"/>
</dbReference>
<feature type="compositionally biased region" description="Low complexity" evidence="7">
    <location>
        <begin position="1322"/>
        <end position="1335"/>
    </location>
</feature>
<feature type="region of interest" description="Disordered" evidence="7">
    <location>
        <begin position="790"/>
        <end position="821"/>
    </location>
</feature>
<protein>
    <submittedName>
        <fullName evidence="10">Aste57867_9611 protein</fullName>
    </submittedName>
</protein>
<evidence type="ECO:0000256" key="3">
    <source>
        <dbReference type="ARBA" id="ARBA00022771"/>
    </source>
</evidence>
<feature type="region of interest" description="Disordered" evidence="7">
    <location>
        <begin position="1364"/>
        <end position="1412"/>
    </location>
</feature>
<feature type="compositionally biased region" description="Pro residues" evidence="7">
    <location>
        <begin position="1367"/>
        <end position="1390"/>
    </location>
</feature>
<evidence type="ECO:0000256" key="1">
    <source>
        <dbReference type="ARBA" id="ARBA00004123"/>
    </source>
</evidence>
<sequence length="1688" mass="183308">MADKALRETINLKKRRAQELEKEAEEWTTPSTASSSVHKVRLGKRFQAELPPMRLSLSTDATKQLDVSGNTEDTAAIAVDDEVRANTPKRIYSAAASLELGDDLKSYLAFASTLCNGHVHGTPHAVEAEALHHLHAYGHHVLAAAAHLYASHAFPCPPPSTADDDETVERPRALKPKQLEWLAKFYALVGASHWTDEGVEALEALSRSVCPMGNDGPEMQVVRATLARIGAWQAACDETLGRRKCAPADLHALLHEATDMRCRGLTSARDMETRLAAFESAKTRLLAAVHHKSTSSSSKKGKMELATLQALLAHVVSFHIEFAQARRLEATVAEAAAVTAHIAELLAQDKVSVPAIRHVLGQVDALPVDLTSVVEPLKLKMVTAQKWLERARKCMPPTKRTSSRIAIHDHGKTKMDLEAVQELVQSAPVDDQSNEMQEMEDLLAYADTWSQKVQAALTDTAAVVSIDTLKEFLEEGLDMPVVMDLTTTLAAHIDAREWVDVADTAMHESCALDDLHDMLEQAQQIRMRLTASDAWHPPVEARIRASVAQAEAWLARVQDLLGVATWSKLFPTADRPKGSTSKPKAPLDALAAAVAEPSTANLSEYKTALEGLLTRGAEIDAACVAALDDDATAHGDAFQTAAALVDAIDAFPCVIERGEAVRARVTAAKDWLARARAVCTKQPTRRVTKKSASEQGTSGSAATDQVTLDELRALLASATTLAFRFPDDEALLAAEVESVGQWQADVQRALAEDLSAAMAACKTLEAIDAARVARRAAKWAKRKDMADRSPLTVASLAPTQEDVKAEAPATTMDTSPDDNEGTKVEAAAAGTLSLPQATISPAELGDALVQVIQRLSGCRTKASSADVETDDSGVDWSPVLAAVDASLAYIAALDAKAKDESDDDDDGNDDDAAAVERLDAFKTRLIALVAASNGNITTVEADLAAAVIKSLEWLAACRPLVDPKWIDAGEQLHARFVSDACPSWFAAVEWGAAMAWPLPHLRAQRDACSAWLAAIEAQPKVELETLERVLVDGESVGADDRFLWQELKKTKAWLMKAKKAIKAKATSSSKMAMHSLGNLVDDGAKCKIRVAAWETLRANYDAAVAWEAKLQASGLDSGQAKIAYLVDLLAEYRRARFVVDLTMHHDVLVSATEQYCICRQPYDGFMIGCEGCDDWFHDTCVGISKEKAEKVDDYVCPSCGLLQELKALVATAQAGTTALFQSEEKSHEKAFGMALRKMKKEERDVEKAQMTLLEVQGQVTAMGQHVQYLEKMQDDAPKQQQHHHQTLPSISIPLLHHHHHQTTTTTHHLHNPSIHPLHVTQPSAAAGSFPSSTSSYPPPPHPQAGSGGSMNLFKGFAPILRTVGSPFPSPSSSAPPPPFLQPMPPPPKTPTAPFLPSLGKESSTKASDASSSVVSAQDIEITRFKMEHYKLKQMVADAETSLAKGKDRLSHARAAIDALVTNRDVLLPRAQQWWQQVHVVLSQLLVEKERFDLHLLVRWAVECEDFQDKFPAVLAMQKVLRVIPWTIDAFALLHGHPKPSYDALDHVLKQSLHDPKVLLPLRGVLQRTDQWKARTQKAVQKLLTAKKIDLAKMHTFLNEYLKMPLTCSWGRKLEALVADLETRDPTLPPPTLDITPPSSPTPPSTLKRKPSKSTRESGGSKKAKTVAKGSSSAAPSPRDALVVEPDAA</sequence>
<feature type="region of interest" description="Disordered" evidence="7">
    <location>
        <begin position="1624"/>
        <end position="1688"/>
    </location>
</feature>
<dbReference type="InterPro" id="IPR013083">
    <property type="entry name" value="Znf_RING/FYVE/PHD"/>
</dbReference>
<evidence type="ECO:0000313" key="11">
    <source>
        <dbReference type="Proteomes" id="UP000332933"/>
    </source>
</evidence>
<proteinExistence type="predicted"/>
<dbReference type="OrthoDB" id="784962at2759"/>
<keyword evidence="4" id="KW-0862">Zinc</keyword>
<gene>
    <name evidence="10" type="primary">Aste57867_9611</name>
    <name evidence="9" type="ORF">As57867_009573</name>
    <name evidence="10" type="ORF">ASTE57867_9611</name>
</gene>
<evidence type="ECO:0000259" key="8">
    <source>
        <dbReference type="PROSITE" id="PS50016"/>
    </source>
</evidence>
<feature type="domain" description="PHD-type" evidence="8">
    <location>
        <begin position="1153"/>
        <end position="1202"/>
    </location>
</feature>
<dbReference type="PANTHER" id="PTHR46174">
    <property type="entry name" value="CXXC-TYPE ZINC FINGER PROTEIN 1"/>
    <property type="match status" value="1"/>
</dbReference>
<dbReference type="EMBL" id="VJMH01005153">
    <property type="protein sequence ID" value="KAF0699835.1"/>
    <property type="molecule type" value="Genomic_DNA"/>
</dbReference>
<dbReference type="Proteomes" id="UP000332933">
    <property type="component" value="Unassembled WGS sequence"/>
</dbReference>
<reference evidence="10 11" key="1">
    <citation type="submission" date="2019-03" db="EMBL/GenBank/DDBJ databases">
        <authorList>
            <person name="Gaulin E."/>
            <person name="Dumas B."/>
        </authorList>
    </citation>
    <scope>NUCLEOTIDE SEQUENCE [LARGE SCALE GENOMIC DNA]</scope>
    <source>
        <strain evidence="10">CBS 568.67</strain>
    </source>
</reference>
<name>A0A485KNS8_9STRA</name>
<evidence type="ECO:0000313" key="9">
    <source>
        <dbReference type="EMBL" id="KAF0699835.1"/>
    </source>
</evidence>
<keyword evidence="2" id="KW-0479">Metal-binding</keyword>
<dbReference type="PROSITE" id="PS50016">
    <property type="entry name" value="ZF_PHD_2"/>
    <property type="match status" value="1"/>
</dbReference>
<dbReference type="InterPro" id="IPR019786">
    <property type="entry name" value="Zinc_finger_PHD-type_CS"/>
</dbReference>
<evidence type="ECO:0000313" key="10">
    <source>
        <dbReference type="EMBL" id="VFT86490.1"/>
    </source>
</evidence>
<evidence type="ECO:0000256" key="7">
    <source>
        <dbReference type="SAM" id="MobiDB-lite"/>
    </source>
</evidence>
<dbReference type="InterPro" id="IPR011011">
    <property type="entry name" value="Znf_FYVE_PHD"/>
</dbReference>
<dbReference type="InterPro" id="IPR001965">
    <property type="entry name" value="Znf_PHD"/>
</dbReference>
<evidence type="ECO:0000256" key="4">
    <source>
        <dbReference type="ARBA" id="ARBA00022833"/>
    </source>
</evidence>
<evidence type="ECO:0000256" key="5">
    <source>
        <dbReference type="ARBA" id="ARBA00023242"/>
    </source>
</evidence>
<dbReference type="InterPro" id="IPR037869">
    <property type="entry name" value="Spp1/CFP1"/>
</dbReference>
<dbReference type="SMART" id="SM00249">
    <property type="entry name" value="PHD"/>
    <property type="match status" value="1"/>
</dbReference>
<feature type="region of interest" description="Disordered" evidence="7">
    <location>
        <begin position="1299"/>
        <end position="1352"/>
    </location>
</feature>
<reference evidence="9" key="2">
    <citation type="submission" date="2019-06" db="EMBL/GenBank/DDBJ databases">
        <title>Genomics analysis of Aphanomyces spp. identifies a new class of oomycete effector associated with host adaptation.</title>
        <authorList>
            <person name="Gaulin E."/>
        </authorList>
    </citation>
    <scope>NUCLEOTIDE SEQUENCE</scope>
    <source>
        <strain evidence="9">CBS 578.67</strain>
    </source>
</reference>
<dbReference type="InterPro" id="IPR019787">
    <property type="entry name" value="Znf_PHD-finger"/>
</dbReference>
<keyword evidence="11" id="KW-1185">Reference proteome</keyword>
<feature type="compositionally biased region" description="Pro residues" evidence="7">
    <location>
        <begin position="1626"/>
        <end position="1643"/>
    </location>
</feature>
<dbReference type="Pfam" id="PF00628">
    <property type="entry name" value="PHD"/>
    <property type="match status" value="1"/>
</dbReference>
<keyword evidence="5" id="KW-0539">Nucleus</keyword>
<dbReference type="EMBL" id="CAADRA010005174">
    <property type="protein sequence ID" value="VFT86490.1"/>
    <property type="molecule type" value="Genomic_DNA"/>
</dbReference>
<dbReference type="InterPro" id="IPR013637">
    <property type="entry name" value="Lys_sp_deMease-like_dom"/>
</dbReference>
<accession>A0A485KNS8</accession>
<comment type="subcellular location">
    <subcellularLocation>
        <location evidence="1">Nucleus</location>
    </subcellularLocation>
</comment>
<dbReference type="GO" id="GO:0045893">
    <property type="term" value="P:positive regulation of DNA-templated transcription"/>
    <property type="evidence" value="ECO:0007669"/>
    <property type="project" value="TreeGrafter"/>
</dbReference>
<evidence type="ECO:0000256" key="2">
    <source>
        <dbReference type="ARBA" id="ARBA00022723"/>
    </source>
</evidence>
<dbReference type="Gene3D" id="3.30.40.10">
    <property type="entry name" value="Zinc/RING finger domain, C3HC4 (zinc finger)"/>
    <property type="match status" value="1"/>
</dbReference>
<dbReference type="Pfam" id="PF08429">
    <property type="entry name" value="PLU-1"/>
    <property type="match status" value="1"/>
</dbReference>